<feature type="transmembrane region" description="Helical" evidence="12">
    <location>
        <begin position="247"/>
        <end position="270"/>
    </location>
</feature>
<accession>A0A7S0GJK7</accession>
<dbReference type="CDD" id="cd01060">
    <property type="entry name" value="Membrane-FADS-like"/>
    <property type="match status" value="1"/>
</dbReference>
<evidence type="ECO:0000256" key="7">
    <source>
        <dbReference type="ARBA" id="ARBA00022989"/>
    </source>
</evidence>
<evidence type="ECO:0000256" key="1">
    <source>
        <dbReference type="ARBA" id="ARBA00004141"/>
    </source>
</evidence>
<evidence type="ECO:0000256" key="6">
    <source>
        <dbReference type="ARBA" id="ARBA00022723"/>
    </source>
</evidence>
<organism evidence="14">
    <name type="scientific">Proboscia inermis</name>
    <dbReference type="NCBI Taxonomy" id="420281"/>
    <lineage>
        <taxon>Eukaryota</taxon>
        <taxon>Sar</taxon>
        <taxon>Stramenopiles</taxon>
        <taxon>Ochrophyta</taxon>
        <taxon>Bacillariophyta</taxon>
        <taxon>Coscinodiscophyceae</taxon>
        <taxon>Rhizosoleniophycidae</taxon>
        <taxon>Rhizosoleniales</taxon>
        <taxon>Rhizosoleniaceae</taxon>
        <taxon>Proboscia</taxon>
    </lineage>
</organism>
<evidence type="ECO:0000256" key="3">
    <source>
        <dbReference type="ARBA" id="ARBA00009295"/>
    </source>
</evidence>
<comment type="pathway">
    <text evidence="2">Lipid metabolism.</text>
</comment>
<dbReference type="AlphaFoldDB" id="A0A7S0GJK7"/>
<dbReference type="GO" id="GO:0006629">
    <property type="term" value="P:lipid metabolic process"/>
    <property type="evidence" value="ECO:0007669"/>
    <property type="project" value="UniProtKB-KW"/>
</dbReference>
<dbReference type="GO" id="GO:0016020">
    <property type="term" value="C:membrane"/>
    <property type="evidence" value="ECO:0007669"/>
    <property type="project" value="UniProtKB-SubCell"/>
</dbReference>
<dbReference type="PANTHER" id="PTHR19353:SF30">
    <property type="entry name" value="DELTA 8-(E)-SPHINGOLIPID DESATURASE"/>
    <property type="match status" value="1"/>
</dbReference>
<feature type="transmembrane region" description="Helical" evidence="12">
    <location>
        <begin position="60"/>
        <end position="84"/>
    </location>
</feature>
<evidence type="ECO:0000256" key="12">
    <source>
        <dbReference type="SAM" id="Phobius"/>
    </source>
</evidence>
<keyword evidence="6" id="KW-0479">Metal-binding</keyword>
<dbReference type="Pfam" id="PF00487">
    <property type="entry name" value="FA_desaturase"/>
    <property type="match status" value="1"/>
</dbReference>
<evidence type="ECO:0000256" key="2">
    <source>
        <dbReference type="ARBA" id="ARBA00005189"/>
    </source>
</evidence>
<reference evidence="14" key="1">
    <citation type="submission" date="2021-01" db="EMBL/GenBank/DDBJ databases">
        <authorList>
            <person name="Corre E."/>
            <person name="Pelletier E."/>
            <person name="Niang G."/>
            <person name="Scheremetjew M."/>
            <person name="Finn R."/>
            <person name="Kale V."/>
            <person name="Holt S."/>
            <person name="Cochrane G."/>
            <person name="Meng A."/>
            <person name="Brown T."/>
            <person name="Cohen L."/>
        </authorList>
    </citation>
    <scope>NUCLEOTIDE SEQUENCE</scope>
    <source>
        <strain evidence="14">CCAP1064/1</strain>
    </source>
</reference>
<dbReference type="PANTHER" id="PTHR19353">
    <property type="entry name" value="FATTY ACID DESATURASE 2"/>
    <property type="match status" value="1"/>
</dbReference>
<evidence type="ECO:0000256" key="10">
    <source>
        <dbReference type="ARBA" id="ARBA00023098"/>
    </source>
</evidence>
<evidence type="ECO:0000259" key="13">
    <source>
        <dbReference type="Pfam" id="PF00487"/>
    </source>
</evidence>
<keyword evidence="11 12" id="KW-0472">Membrane</keyword>
<dbReference type="GO" id="GO:0046872">
    <property type="term" value="F:metal ion binding"/>
    <property type="evidence" value="ECO:0007669"/>
    <property type="project" value="UniProtKB-KW"/>
</dbReference>
<comment type="subcellular location">
    <subcellularLocation>
        <location evidence="1">Membrane</location>
        <topology evidence="1">Multi-pass membrane protein</topology>
    </subcellularLocation>
</comment>
<keyword evidence="4" id="KW-0349">Heme</keyword>
<keyword evidence="8" id="KW-0560">Oxidoreductase</keyword>
<name>A0A7S0GJK7_9STRA</name>
<evidence type="ECO:0000256" key="9">
    <source>
        <dbReference type="ARBA" id="ARBA00023004"/>
    </source>
</evidence>
<dbReference type="EMBL" id="HBEL01043305">
    <property type="protein sequence ID" value="CAD8424016.1"/>
    <property type="molecule type" value="Transcribed_RNA"/>
</dbReference>
<sequence length="435" mass="50944">MCRPADFKVSPKNPSLAKDEAWLEKFDLEAFTQDIRELGKKLEKNQGKEDVDHLNKMLMWANSCAFLGLGTMGFRLNVVTAFLISTWTFVRWTMIAHHTCHGGYDRCHPNKKRWHRFRFAIGSKWRRLCDWFDWMMPEAWNAEHNGRHHYNLSETEDPDLVEENLVDLREMDVSMGVKWVAVVIQMCIWKWYYYSPNTYKELKLSQHRKSGKPIPPGVNPAEAVTVRSFFSGDTAFYSVWEYMSVVFLPYLIIHFFVLPLPYIFIGQLLGRDDMYMNAVKNLFLAEIFTNIHAFMAVVPNHAGNDMYRFREGCRPHSGSFYVRQVLASVAFSMGTDLIDFMHGFLNYQIEHHLWPNLSMKSYQKSAPLVQAICRKHGIPYIKENVFIRTKKAIDIMIGAESMRWFPEEYEKEFLEIDAMAEIKKRGLVNVTLAKQ</sequence>
<keyword evidence="7 12" id="KW-1133">Transmembrane helix</keyword>
<protein>
    <recommendedName>
        <fullName evidence="13">Fatty acid desaturase domain-containing protein</fullName>
    </recommendedName>
</protein>
<evidence type="ECO:0000256" key="5">
    <source>
        <dbReference type="ARBA" id="ARBA00022692"/>
    </source>
</evidence>
<gene>
    <name evidence="14" type="ORF">PINE0816_LOCUS20175</name>
</gene>
<keyword evidence="9" id="KW-0408">Iron</keyword>
<keyword evidence="5 12" id="KW-0812">Transmembrane</keyword>
<proteinExistence type="inferred from homology"/>
<evidence type="ECO:0000256" key="4">
    <source>
        <dbReference type="ARBA" id="ARBA00022617"/>
    </source>
</evidence>
<evidence type="ECO:0000256" key="8">
    <source>
        <dbReference type="ARBA" id="ARBA00023002"/>
    </source>
</evidence>
<keyword evidence="10" id="KW-0443">Lipid metabolism</keyword>
<comment type="similarity">
    <text evidence="3">Belongs to the fatty acid desaturase type 1 family.</text>
</comment>
<dbReference type="InterPro" id="IPR005804">
    <property type="entry name" value="FA_desaturase_dom"/>
</dbReference>
<evidence type="ECO:0000256" key="11">
    <source>
        <dbReference type="ARBA" id="ARBA00023136"/>
    </source>
</evidence>
<dbReference type="InterPro" id="IPR012171">
    <property type="entry name" value="Fatty_acid_desaturase"/>
</dbReference>
<dbReference type="GO" id="GO:0016717">
    <property type="term" value="F:oxidoreductase activity, acting on paired donors, with oxidation of a pair of donors resulting in the reduction of molecular oxygen to two molecules of water"/>
    <property type="evidence" value="ECO:0007669"/>
    <property type="project" value="TreeGrafter"/>
</dbReference>
<evidence type="ECO:0000313" key="14">
    <source>
        <dbReference type="EMBL" id="CAD8424016.1"/>
    </source>
</evidence>
<feature type="domain" description="Fatty acid desaturase" evidence="13">
    <location>
        <begin position="77"/>
        <end position="382"/>
    </location>
</feature>